<dbReference type="Proteomes" id="UP000427906">
    <property type="component" value="Chromosome"/>
</dbReference>
<sequence length="166" mass="19010">MAVRVPYQHNGLEGVGVVDLAGGGVPMVGASIADIDDLTDQKDRISFNLVNERAGDFYRTYYTEEYLDQVYLGFTPASDVIRYFNFIEIVYLSFGSPKLEKMLYDGLALLFGQYYHIYVDDGFLEQFETQILLFKSLLLTIRICLSVLVGLLLAEIYWLFKERDRA</sequence>
<name>A0A5K7YHF7_9BACT</name>
<gene>
    <name evidence="2" type="ORF">DSCA_12090</name>
</gene>
<dbReference type="AlphaFoldDB" id="A0A5K7YHF7"/>
<reference evidence="2 3" key="1">
    <citation type="submission" date="2019-11" db="EMBL/GenBank/DDBJ databases">
        <title>Comparative genomics of hydrocarbon-degrading Desulfosarcina strains.</title>
        <authorList>
            <person name="Watanabe M."/>
            <person name="Kojima H."/>
            <person name="Fukui M."/>
        </authorList>
    </citation>
    <scope>NUCLEOTIDE SEQUENCE [LARGE SCALE GENOMIC DNA]</scope>
    <source>
        <strain evidence="2 3">PL12</strain>
    </source>
</reference>
<feature type="transmembrane region" description="Helical" evidence="1">
    <location>
        <begin position="139"/>
        <end position="160"/>
    </location>
</feature>
<dbReference type="EMBL" id="AP021874">
    <property type="protein sequence ID" value="BBO67279.1"/>
    <property type="molecule type" value="Genomic_DNA"/>
</dbReference>
<keyword evidence="3" id="KW-1185">Reference proteome</keyword>
<dbReference type="KEGG" id="dalk:DSCA_12090"/>
<accession>A0A5K7YHF7</accession>
<organism evidence="2 3">
    <name type="scientific">Desulfosarcina alkanivorans</name>
    <dbReference type="NCBI Taxonomy" id="571177"/>
    <lineage>
        <taxon>Bacteria</taxon>
        <taxon>Pseudomonadati</taxon>
        <taxon>Thermodesulfobacteriota</taxon>
        <taxon>Desulfobacteria</taxon>
        <taxon>Desulfobacterales</taxon>
        <taxon>Desulfosarcinaceae</taxon>
        <taxon>Desulfosarcina</taxon>
    </lineage>
</organism>
<evidence type="ECO:0000313" key="3">
    <source>
        <dbReference type="Proteomes" id="UP000427906"/>
    </source>
</evidence>
<evidence type="ECO:0000313" key="2">
    <source>
        <dbReference type="EMBL" id="BBO67279.1"/>
    </source>
</evidence>
<evidence type="ECO:0000256" key="1">
    <source>
        <dbReference type="SAM" id="Phobius"/>
    </source>
</evidence>
<protein>
    <submittedName>
        <fullName evidence="2">Uncharacterized protein</fullName>
    </submittedName>
</protein>
<keyword evidence="1" id="KW-0812">Transmembrane</keyword>
<keyword evidence="1" id="KW-1133">Transmembrane helix</keyword>
<keyword evidence="1" id="KW-0472">Membrane</keyword>
<proteinExistence type="predicted"/>